<keyword evidence="4" id="KW-1185">Reference proteome</keyword>
<dbReference type="Pfam" id="PF16884">
    <property type="entry name" value="ADH_N_2"/>
    <property type="match status" value="1"/>
</dbReference>
<evidence type="ECO:0000313" key="3">
    <source>
        <dbReference type="EMBL" id="SLM37950.1"/>
    </source>
</evidence>
<dbReference type="InterPro" id="IPR041694">
    <property type="entry name" value="ADH_N_2"/>
</dbReference>
<dbReference type="GO" id="GO:0016628">
    <property type="term" value="F:oxidoreductase activity, acting on the CH-CH group of donors, NAD or NADP as acceptor"/>
    <property type="evidence" value="ECO:0007669"/>
    <property type="project" value="InterPro"/>
</dbReference>
<name>A0A1W5D4M7_9LECA</name>
<reference evidence="4" key="1">
    <citation type="submission" date="2017-03" db="EMBL/GenBank/DDBJ databases">
        <authorList>
            <person name="Sharma R."/>
            <person name="Thines M."/>
        </authorList>
    </citation>
    <scope>NUCLEOTIDE SEQUENCE [LARGE SCALE GENOMIC DNA]</scope>
</reference>
<dbReference type="Pfam" id="PF00107">
    <property type="entry name" value="ADH_zinc_N"/>
    <property type="match status" value="1"/>
</dbReference>
<feature type="domain" description="Enoyl reductase (ER)" evidence="2">
    <location>
        <begin position="20"/>
        <end position="346"/>
    </location>
</feature>
<dbReference type="InterPro" id="IPR013149">
    <property type="entry name" value="ADH-like_C"/>
</dbReference>
<keyword evidence="1" id="KW-0560">Oxidoreductase</keyword>
<evidence type="ECO:0000313" key="4">
    <source>
        <dbReference type="Proteomes" id="UP000192927"/>
    </source>
</evidence>
<dbReference type="Proteomes" id="UP000192927">
    <property type="component" value="Unassembled WGS sequence"/>
</dbReference>
<dbReference type="Gene3D" id="3.90.180.10">
    <property type="entry name" value="Medium-chain alcohol dehydrogenases, catalytic domain"/>
    <property type="match status" value="1"/>
</dbReference>
<dbReference type="AlphaFoldDB" id="A0A1W5D4M7"/>
<dbReference type="PANTHER" id="PTHR43205">
    <property type="entry name" value="PROSTAGLANDIN REDUCTASE"/>
    <property type="match status" value="1"/>
</dbReference>
<dbReference type="PANTHER" id="PTHR43205:SF7">
    <property type="entry name" value="PROSTAGLANDIN REDUCTASE 1"/>
    <property type="match status" value="1"/>
</dbReference>
<dbReference type="InterPro" id="IPR036291">
    <property type="entry name" value="NAD(P)-bd_dom_sf"/>
</dbReference>
<dbReference type="FunFam" id="3.40.50.720:FF:000121">
    <property type="entry name" value="Prostaglandin reductase 2"/>
    <property type="match status" value="1"/>
</dbReference>
<dbReference type="Gene3D" id="3.40.50.720">
    <property type="entry name" value="NAD(P)-binding Rossmann-like Domain"/>
    <property type="match status" value="1"/>
</dbReference>
<proteinExistence type="predicted"/>
<protein>
    <submittedName>
        <fullName evidence="3">Nad-binding protein</fullName>
    </submittedName>
</protein>
<dbReference type="SUPFAM" id="SSF51735">
    <property type="entry name" value="NAD(P)-binding Rossmann-fold domains"/>
    <property type="match status" value="1"/>
</dbReference>
<dbReference type="InterPro" id="IPR011032">
    <property type="entry name" value="GroES-like_sf"/>
</dbReference>
<dbReference type="SUPFAM" id="SSF50129">
    <property type="entry name" value="GroES-like"/>
    <property type="match status" value="1"/>
</dbReference>
<sequence>MVQNKGLIFKSVPSGWPVAGKDLTIETREFDLDTPPPKDGITTKNFYVSFDPYQRGRMRAPDKPSYSPPFELGKPITNSAVAKVLKSDNSKFKEGDVITGMLPTEEYSVVEGQVANSSYFRKLENPFKLDPKLFIGALGMPGLTAYSSLLEIGQPKKGETIFISAASGAVGQLVGQLAKEYGLTVIGSVGSDEKLEFIKKDLNFDEGFNYKKEKASEALARLAPKGIDIYFENVGGEQLEAAIGAMSNFGRIIACGMISQYNLKPEETYGIRNLTMVVGKRLKIQGFIVGDPNMGPKYAAEHQKNVQKWIHEGKFKAQQSVTDGIDNAIDGLLGMLKGENFGKAVLKIADLDVAKEVSDISSKI</sequence>
<accession>A0A1W5D4M7</accession>
<organism evidence="3 4">
    <name type="scientific">Lasallia pustulata</name>
    <dbReference type="NCBI Taxonomy" id="136370"/>
    <lineage>
        <taxon>Eukaryota</taxon>
        <taxon>Fungi</taxon>
        <taxon>Dikarya</taxon>
        <taxon>Ascomycota</taxon>
        <taxon>Pezizomycotina</taxon>
        <taxon>Lecanoromycetes</taxon>
        <taxon>OSLEUM clade</taxon>
        <taxon>Umbilicariomycetidae</taxon>
        <taxon>Umbilicariales</taxon>
        <taxon>Umbilicariaceae</taxon>
        <taxon>Lasallia</taxon>
    </lineage>
</organism>
<dbReference type="CDD" id="cd05288">
    <property type="entry name" value="PGDH"/>
    <property type="match status" value="1"/>
</dbReference>
<dbReference type="EMBL" id="FWEW01001985">
    <property type="protein sequence ID" value="SLM37950.1"/>
    <property type="molecule type" value="Genomic_DNA"/>
</dbReference>
<dbReference type="InterPro" id="IPR020843">
    <property type="entry name" value="ER"/>
</dbReference>
<evidence type="ECO:0000259" key="2">
    <source>
        <dbReference type="SMART" id="SM00829"/>
    </source>
</evidence>
<evidence type="ECO:0000256" key="1">
    <source>
        <dbReference type="ARBA" id="ARBA00023002"/>
    </source>
</evidence>
<dbReference type="InterPro" id="IPR045010">
    <property type="entry name" value="MDR_fam"/>
</dbReference>
<dbReference type="SMART" id="SM00829">
    <property type="entry name" value="PKS_ER"/>
    <property type="match status" value="1"/>
</dbReference>